<dbReference type="SUPFAM" id="SSF53271">
    <property type="entry name" value="PRTase-like"/>
    <property type="match status" value="2"/>
</dbReference>
<accession>A9KLL2</accession>
<dbReference type="Pfam" id="PF13793">
    <property type="entry name" value="Pribosyltran_N"/>
    <property type="match status" value="1"/>
</dbReference>
<dbReference type="InterPro" id="IPR029057">
    <property type="entry name" value="PRTase-like"/>
</dbReference>
<evidence type="ECO:0000313" key="12">
    <source>
        <dbReference type="Proteomes" id="UP000000370"/>
    </source>
</evidence>
<evidence type="ECO:0000313" key="11">
    <source>
        <dbReference type="EMBL" id="ABX42756.1"/>
    </source>
</evidence>
<evidence type="ECO:0000256" key="4">
    <source>
        <dbReference type="ARBA" id="ARBA00022741"/>
    </source>
</evidence>
<dbReference type="EC" id="2.7.6.1" evidence="1"/>
<dbReference type="eggNOG" id="COG0462">
    <property type="taxonomic scope" value="Bacteria"/>
</dbReference>
<dbReference type="HOGENOM" id="CLU_033546_8_0_9"/>
<dbReference type="KEGG" id="cpy:Cphy_2395"/>
<dbReference type="GO" id="GO:0005737">
    <property type="term" value="C:cytoplasm"/>
    <property type="evidence" value="ECO:0007669"/>
    <property type="project" value="TreeGrafter"/>
</dbReference>
<dbReference type="GO" id="GO:0002189">
    <property type="term" value="C:ribose phosphate diphosphokinase complex"/>
    <property type="evidence" value="ECO:0007669"/>
    <property type="project" value="TreeGrafter"/>
</dbReference>
<dbReference type="PANTHER" id="PTHR10210">
    <property type="entry name" value="RIBOSE-PHOSPHATE DIPHOSPHOKINASE FAMILY MEMBER"/>
    <property type="match status" value="1"/>
</dbReference>
<dbReference type="NCBIfam" id="NF005299">
    <property type="entry name" value="PRK06827.1"/>
    <property type="match status" value="1"/>
</dbReference>
<keyword evidence="12" id="KW-1185">Reference proteome</keyword>
<keyword evidence="6" id="KW-0067">ATP-binding</keyword>
<feature type="domain" description="Ribose-phosphate pyrophosphokinase N-terminal" evidence="10">
    <location>
        <begin position="15"/>
        <end position="166"/>
    </location>
</feature>
<dbReference type="GO" id="GO:0006015">
    <property type="term" value="P:5-phosphoribose 1-diphosphate biosynthetic process"/>
    <property type="evidence" value="ECO:0007669"/>
    <property type="project" value="TreeGrafter"/>
</dbReference>
<evidence type="ECO:0000256" key="7">
    <source>
        <dbReference type="ARBA" id="ARBA00049535"/>
    </source>
</evidence>
<dbReference type="InterPro" id="IPR000836">
    <property type="entry name" value="PRTase_dom"/>
</dbReference>
<dbReference type="GO" id="GO:0005524">
    <property type="term" value="F:ATP binding"/>
    <property type="evidence" value="ECO:0007669"/>
    <property type="project" value="UniProtKB-KW"/>
</dbReference>
<keyword evidence="3 8" id="KW-0545">Nucleotide biosynthesis</keyword>
<dbReference type="Proteomes" id="UP000000370">
    <property type="component" value="Chromosome"/>
</dbReference>
<evidence type="ECO:0000256" key="5">
    <source>
        <dbReference type="ARBA" id="ARBA00022777"/>
    </source>
</evidence>
<dbReference type="STRING" id="357809.Cphy_2395"/>
<dbReference type="EMBL" id="CP000885">
    <property type="protein sequence ID" value="ABX42756.1"/>
    <property type="molecule type" value="Genomic_DNA"/>
</dbReference>
<comment type="similarity">
    <text evidence="8">Belongs to the ribose-phosphate pyrophosphokinase family.</text>
</comment>
<keyword evidence="2 11" id="KW-0808">Transferase</keyword>
<dbReference type="Gene3D" id="3.40.50.2020">
    <property type="match status" value="2"/>
</dbReference>
<dbReference type="GO" id="GO:0004749">
    <property type="term" value="F:ribose phosphate diphosphokinase activity"/>
    <property type="evidence" value="ECO:0007669"/>
    <property type="project" value="UniProtKB-EC"/>
</dbReference>
<evidence type="ECO:0000256" key="8">
    <source>
        <dbReference type="RuleBase" id="RU004324"/>
    </source>
</evidence>
<evidence type="ECO:0000256" key="1">
    <source>
        <dbReference type="ARBA" id="ARBA00013247"/>
    </source>
</evidence>
<dbReference type="InterPro" id="IPR029099">
    <property type="entry name" value="Pribosyltran_N"/>
</dbReference>
<dbReference type="CDD" id="cd06223">
    <property type="entry name" value="PRTases_typeI"/>
    <property type="match status" value="1"/>
</dbReference>
<gene>
    <name evidence="11" type="ordered locus">Cphy_2395</name>
</gene>
<dbReference type="InterPro" id="IPR005946">
    <property type="entry name" value="Rib-P_diPkinase"/>
</dbReference>
<dbReference type="NCBIfam" id="TIGR01251">
    <property type="entry name" value="ribP_PPkin"/>
    <property type="match status" value="1"/>
</dbReference>
<dbReference type="GO" id="GO:0000287">
    <property type="term" value="F:magnesium ion binding"/>
    <property type="evidence" value="ECO:0007669"/>
    <property type="project" value="InterPro"/>
</dbReference>
<dbReference type="PANTHER" id="PTHR10210:SF32">
    <property type="entry name" value="RIBOSE-PHOSPHATE PYROPHOSPHOKINASE 2"/>
    <property type="match status" value="1"/>
</dbReference>
<keyword evidence="5 11" id="KW-0418">Kinase</keyword>
<evidence type="ECO:0000259" key="9">
    <source>
        <dbReference type="Pfam" id="PF00156"/>
    </source>
</evidence>
<name>A9KLL2_LACP7</name>
<evidence type="ECO:0000256" key="2">
    <source>
        <dbReference type="ARBA" id="ARBA00022679"/>
    </source>
</evidence>
<protein>
    <recommendedName>
        <fullName evidence="1">ribose-phosphate diphosphokinase</fullName>
        <ecNumber evidence="1">2.7.6.1</ecNumber>
    </recommendedName>
</protein>
<dbReference type="Pfam" id="PF00156">
    <property type="entry name" value="Pribosyltran"/>
    <property type="match status" value="1"/>
</dbReference>
<feature type="domain" description="Phosphoribosyltransferase" evidence="9">
    <location>
        <begin position="199"/>
        <end position="308"/>
    </location>
</feature>
<dbReference type="GO" id="GO:0006164">
    <property type="term" value="P:purine nucleotide biosynthetic process"/>
    <property type="evidence" value="ECO:0007669"/>
    <property type="project" value="TreeGrafter"/>
</dbReference>
<keyword evidence="4" id="KW-0547">Nucleotide-binding</keyword>
<organism evidence="11 12">
    <name type="scientific">Lachnoclostridium phytofermentans (strain ATCC 700394 / DSM 18823 / ISDg)</name>
    <name type="common">Clostridium phytofermentans</name>
    <dbReference type="NCBI Taxonomy" id="357809"/>
    <lineage>
        <taxon>Bacteria</taxon>
        <taxon>Bacillati</taxon>
        <taxon>Bacillota</taxon>
        <taxon>Clostridia</taxon>
        <taxon>Lachnospirales</taxon>
        <taxon>Lachnospiraceae</taxon>
    </lineage>
</organism>
<evidence type="ECO:0000256" key="3">
    <source>
        <dbReference type="ARBA" id="ARBA00022727"/>
    </source>
</evidence>
<comment type="catalytic activity">
    <reaction evidence="7">
        <text>D-ribose 5-phosphate + ATP = 5-phospho-alpha-D-ribose 1-diphosphate + AMP + H(+)</text>
        <dbReference type="Rhea" id="RHEA:15609"/>
        <dbReference type="ChEBI" id="CHEBI:15378"/>
        <dbReference type="ChEBI" id="CHEBI:30616"/>
        <dbReference type="ChEBI" id="CHEBI:58017"/>
        <dbReference type="ChEBI" id="CHEBI:78346"/>
        <dbReference type="ChEBI" id="CHEBI:456215"/>
        <dbReference type="EC" id="2.7.6.1"/>
    </reaction>
</comment>
<dbReference type="AlphaFoldDB" id="A9KLL2"/>
<reference evidence="12" key="1">
    <citation type="submission" date="2007-11" db="EMBL/GenBank/DDBJ databases">
        <title>Complete genome sequence of Clostridium phytofermentans ISDg.</title>
        <authorList>
            <person name="Leschine S.B."/>
            <person name="Warnick T.A."/>
            <person name="Blanchard J.L."/>
            <person name="Schnell D.J."/>
            <person name="Petit E.L."/>
            <person name="LaTouf W.G."/>
            <person name="Copeland A."/>
            <person name="Lucas S."/>
            <person name="Lapidus A."/>
            <person name="Barry K."/>
            <person name="Glavina del Rio T."/>
            <person name="Dalin E."/>
            <person name="Tice H."/>
            <person name="Pitluck S."/>
            <person name="Kiss H."/>
            <person name="Brettin T."/>
            <person name="Bruce D."/>
            <person name="Detter J.C."/>
            <person name="Han C."/>
            <person name="Kuske C."/>
            <person name="Schmutz J."/>
            <person name="Larimer F."/>
            <person name="Land M."/>
            <person name="Hauser L."/>
            <person name="Kyrpides N."/>
            <person name="Kim E.A."/>
            <person name="Richardson P."/>
        </authorList>
    </citation>
    <scope>NUCLEOTIDE SEQUENCE [LARGE SCALE GENOMIC DNA]</scope>
    <source>
        <strain evidence="12">ATCC 700394 / DSM 18823 / ISDg</strain>
    </source>
</reference>
<evidence type="ECO:0000259" key="10">
    <source>
        <dbReference type="Pfam" id="PF13793"/>
    </source>
</evidence>
<evidence type="ECO:0000256" key="6">
    <source>
        <dbReference type="ARBA" id="ARBA00022840"/>
    </source>
</evidence>
<sequence>MSNRKITETIPVAPLKIIAMKNCTSLGTKIDQCIVEARRAMLENNEALPAFLGYDNSTYLVSYEVPRFGTGEAKAVINETIRGCDLFLIADVTNYTNHYMMFGEDSMKSPDDHFQDLKRVIAAAKISKVKRVNVILPFLYEGRQHHRDKLESLDCANALQELSEMGVENIITFDAHDPRIQNAIPIRGFDNFYTSLQFIRELLFIEKDLVIDKDHLMVISPDEGGMTRAVYYANVLGVEMGMFYKRRDYSTIIDGRNPIVAHEFLGSSLEGKDVFIVDDIISSGDSIIDVAKELKRRKAGRVFIAATFGLFCNGLERVDEYYEAGYIDRIYTTNLVYNNEELLKRPYYRNVDLSRYISLIVDTLNHDTSVNDIINPAALIQELLKSYRMK</sequence>
<proteinExistence type="inferred from homology"/>
<dbReference type="GO" id="GO:0016301">
    <property type="term" value="F:kinase activity"/>
    <property type="evidence" value="ECO:0007669"/>
    <property type="project" value="UniProtKB-KW"/>
</dbReference>